<dbReference type="CDD" id="cd01164">
    <property type="entry name" value="FruK_PfkB_like"/>
    <property type="match status" value="1"/>
</dbReference>
<dbReference type="SUPFAM" id="SSF53613">
    <property type="entry name" value="Ribokinase-like"/>
    <property type="match status" value="1"/>
</dbReference>
<evidence type="ECO:0000256" key="4">
    <source>
        <dbReference type="ARBA" id="ARBA00022741"/>
    </source>
</evidence>
<organism evidence="10 11">
    <name type="scientific">Streptococcus bovimastitidis</name>
    <dbReference type="NCBI Taxonomy" id="1856638"/>
    <lineage>
        <taxon>Bacteria</taxon>
        <taxon>Bacillati</taxon>
        <taxon>Bacillota</taxon>
        <taxon>Bacilli</taxon>
        <taxon>Lactobacillales</taxon>
        <taxon>Streptococcaceae</taxon>
        <taxon>Streptococcus</taxon>
    </lineage>
</organism>
<dbReference type="NCBIfam" id="TIGR01231">
    <property type="entry name" value="lacC"/>
    <property type="match status" value="1"/>
</dbReference>
<keyword evidence="5 10" id="KW-0418">Kinase</keyword>
<keyword evidence="3 8" id="KW-0423">Lactose metabolism</keyword>
<dbReference type="FunFam" id="3.40.1190.20:FF:000001">
    <property type="entry name" value="Phosphofructokinase"/>
    <property type="match status" value="1"/>
</dbReference>
<dbReference type="PANTHER" id="PTHR46566:SF5">
    <property type="entry name" value="1-PHOSPHOFRUCTOKINASE"/>
    <property type="match status" value="1"/>
</dbReference>
<reference evidence="11" key="1">
    <citation type="submission" date="2016-06" db="EMBL/GenBank/DDBJ databases">
        <authorList>
            <person name="de Vries S.P.W."/>
            <person name="Hadjirin N.F."/>
            <person name="Lay E.M."/>
            <person name="Zadoks R.N."/>
            <person name="Peacock S.J."/>
            <person name="Parkhill J."/>
            <person name="Grant A.J."/>
            <person name="Mcdougall S."/>
            <person name="Holmes M.A."/>
        </authorList>
    </citation>
    <scope>NUCLEOTIDE SEQUENCE [LARGE SCALE GENOMIC DNA]</scope>
    <source>
        <strain evidence="11">NZ1587</strain>
    </source>
</reference>
<dbReference type="GO" id="GO:0009024">
    <property type="term" value="F:tagatose-6-phosphate kinase activity"/>
    <property type="evidence" value="ECO:0007669"/>
    <property type="project" value="UniProtKB-UniRule"/>
</dbReference>
<evidence type="ECO:0000313" key="10">
    <source>
        <dbReference type="EMBL" id="OJF71539.1"/>
    </source>
</evidence>
<keyword evidence="6 8" id="KW-0067">ATP-binding</keyword>
<dbReference type="InterPro" id="IPR017583">
    <property type="entry name" value="Tagatose/fructose_Pkinase"/>
</dbReference>
<dbReference type="InterPro" id="IPR029056">
    <property type="entry name" value="Ribokinase-like"/>
</dbReference>
<comment type="similarity">
    <text evidence="1">Belongs to the carbohydrate kinase pfkB family.</text>
</comment>
<evidence type="ECO:0000256" key="8">
    <source>
        <dbReference type="PIRNR" id="PIRNR000535"/>
    </source>
</evidence>
<evidence type="ECO:0000256" key="5">
    <source>
        <dbReference type="ARBA" id="ARBA00022777"/>
    </source>
</evidence>
<dbReference type="Proteomes" id="UP000182015">
    <property type="component" value="Unassembled WGS sequence"/>
</dbReference>
<sequence length="311" mass="34166">MILTVTLNPSIDISYPLDESFKLDTVNRVSKTSKTAGGKGLNVTRVLSEVGEDVVATGLIGGRQGQYLIDQLEQKAIKNQFYQIKGETRNCIAILHEGLQTEILESGPFVDKDEADGFMYHMQIICRQYDVLTISGSLPKGLDNNYYQKIISLANSFQKKVVLDCSGPPLLAVLESAEKPTVIKPNIEELELLLNKNVDTTDLALKKVLSEDIFDGVEWVIVSLGAKGSFAKHNNKFYRISIPKITVKNPVGSGDSTVAGIAWGLSVKDDDITLLKKANTLGMLNAQEALTGHVNMGNYFEIFNNINIEEV</sequence>
<proteinExistence type="inferred from homology"/>
<evidence type="ECO:0000256" key="7">
    <source>
        <dbReference type="NCBIfam" id="TIGR01231"/>
    </source>
</evidence>
<evidence type="ECO:0000256" key="1">
    <source>
        <dbReference type="ARBA" id="ARBA00005380"/>
    </source>
</evidence>
<dbReference type="UniPathway" id="UPA00704">
    <property type="reaction ID" value="UER00715"/>
</dbReference>
<dbReference type="NCBIfam" id="TIGR03168">
    <property type="entry name" value="1-PFK"/>
    <property type="match status" value="1"/>
</dbReference>
<name>A0A1L8MLC3_9STRE</name>
<protein>
    <recommendedName>
        <fullName evidence="7 8">Tagatose-6-phosphate kinase</fullName>
        <ecNumber evidence="7 8">2.7.1.144</ecNumber>
    </recommendedName>
</protein>
<dbReference type="Gene3D" id="3.40.1190.20">
    <property type="match status" value="1"/>
</dbReference>
<dbReference type="EC" id="2.7.1.144" evidence="7 8"/>
<keyword evidence="11" id="KW-1185">Reference proteome</keyword>
<keyword evidence="2 8" id="KW-0808">Transferase</keyword>
<dbReference type="InterPro" id="IPR002173">
    <property type="entry name" value="Carboh/pur_kinase_PfkB_CS"/>
</dbReference>
<dbReference type="Pfam" id="PF00294">
    <property type="entry name" value="PfkB"/>
    <property type="match status" value="1"/>
</dbReference>
<dbReference type="STRING" id="1856638.A9Q68_06025"/>
<dbReference type="GO" id="GO:0005829">
    <property type="term" value="C:cytosol"/>
    <property type="evidence" value="ECO:0007669"/>
    <property type="project" value="TreeGrafter"/>
</dbReference>
<dbReference type="EMBL" id="LZDD01000002">
    <property type="protein sequence ID" value="OJF71539.1"/>
    <property type="molecule type" value="Genomic_DNA"/>
</dbReference>
<dbReference type="PROSITE" id="PS00583">
    <property type="entry name" value="PFKB_KINASES_1"/>
    <property type="match status" value="1"/>
</dbReference>
<dbReference type="GO" id="GO:0019512">
    <property type="term" value="P:lactose catabolic process via tagatose-6-phosphate"/>
    <property type="evidence" value="ECO:0007669"/>
    <property type="project" value="InterPro"/>
</dbReference>
<dbReference type="InterPro" id="IPR011611">
    <property type="entry name" value="PfkB_dom"/>
</dbReference>
<comment type="catalytic activity">
    <reaction evidence="8">
        <text>D-tagatofuranose 6-phosphate + ATP = D-tagatofuranose 1,6-bisphosphate + ADP + H(+)</text>
        <dbReference type="Rhea" id="RHEA:12420"/>
        <dbReference type="ChEBI" id="CHEBI:15378"/>
        <dbReference type="ChEBI" id="CHEBI:30616"/>
        <dbReference type="ChEBI" id="CHEBI:58694"/>
        <dbReference type="ChEBI" id="CHEBI:58695"/>
        <dbReference type="ChEBI" id="CHEBI:456216"/>
        <dbReference type="EC" id="2.7.1.144"/>
    </reaction>
</comment>
<evidence type="ECO:0000259" key="9">
    <source>
        <dbReference type="Pfam" id="PF00294"/>
    </source>
</evidence>
<dbReference type="PIRSF" id="PIRSF000535">
    <property type="entry name" value="1PFK/6PFK/LacC"/>
    <property type="match status" value="1"/>
</dbReference>
<dbReference type="AlphaFoldDB" id="A0A1L8MLC3"/>
<dbReference type="RefSeq" id="WP_071793795.1">
    <property type="nucleotide sequence ID" value="NZ_LZDD01000002.1"/>
</dbReference>
<dbReference type="GO" id="GO:0008443">
    <property type="term" value="F:phosphofructokinase activity"/>
    <property type="evidence" value="ECO:0007669"/>
    <property type="project" value="UniProtKB-ARBA"/>
</dbReference>
<comment type="pathway">
    <text evidence="8">Carbohydrate metabolism; D-tagatose 6-phosphate degradation; D-glyceraldehyde 3-phosphate and glycerone phosphate from D-tagatose 6-phosphate: step 1/2.</text>
</comment>
<evidence type="ECO:0000313" key="11">
    <source>
        <dbReference type="Proteomes" id="UP000182015"/>
    </source>
</evidence>
<keyword evidence="4 8" id="KW-0547">Nucleotide-binding</keyword>
<dbReference type="GO" id="GO:2001059">
    <property type="term" value="P:D-tagatose 6-phosphate catabolic process"/>
    <property type="evidence" value="ECO:0007669"/>
    <property type="project" value="UniProtKB-UniPathway"/>
</dbReference>
<dbReference type="GO" id="GO:0005524">
    <property type="term" value="F:ATP binding"/>
    <property type="evidence" value="ECO:0007669"/>
    <property type="project" value="UniProtKB-KW"/>
</dbReference>
<comment type="caution">
    <text evidence="10">The sequence shown here is derived from an EMBL/GenBank/DDBJ whole genome shotgun (WGS) entry which is preliminary data.</text>
</comment>
<gene>
    <name evidence="10" type="ORF">A9Q68_06025</name>
</gene>
<dbReference type="GO" id="GO:0044281">
    <property type="term" value="P:small molecule metabolic process"/>
    <property type="evidence" value="ECO:0007669"/>
    <property type="project" value="UniProtKB-ARBA"/>
</dbReference>
<dbReference type="NCBIfam" id="NF010033">
    <property type="entry name" value="PRK13508.1"/>
    <property type="match status" value="1"/>
</dbReference>
<comment type="similarity">
    <text evidence="8">Belongs to the carbohydrate kinase PfkB family. LacC subfamily.</text>
</comment>
<evidence type="ECO:0000256" key="6">
    <source>
        <dbReference type="ARBA" id="ARBA00022840"/>
    </source>
</evidence>
<dbReference type="OrthoDB" id="9801219at2"/>
<dbReference type="InterPro" id="IPR005926">
    <property type="entry name" value="LacC"/>
</dbReference>
<dbReference type="PANTHER" id="PTHR46566">
    <property type="entry name" value="1-PHOSPHOFRUCTOKINASE-RELATED"/>
    <property type="match status" value="1"/>
</dbReference>
<evidence type="ECO:0000256" key="2">
    <source>
        <dbReference type="ARBA" id="ARBA00022679"/>
    </source>
</evidence>
<accession>A0A1L8MLC3</accession>
<feature type="domain" description="Carbohydrate kinase PfkB" evidence="9">
    <location>
        <begin position="11"/>
        <end position="292"/>
    </location>
</feature>
<evidence type="ECO:0000256" key="3">
    <source>
        <dbReference type="ARBA" id="ARBA00022736"/>
    </source>
</evidence>